<accession>A0ABW9E4T6</accession>
<gene>
    <name evidence="2" type="ORF">PQQ63_37740</name>
</gene>
<reference evidence="2 3" key="1">
    <citation type="journal article" date="2024" name="Chem. Sci.">
        <title>Discovery of megapolipeptins by genome mining of a Burkholderiales bacteria collection.</title>
        <authorList>
            <person name="Paulo B.S."/>
            <person name="Recchia M.J.J."/>
            <person name="Lee S."/>
            <person name="Fergusson C.H."/>
            <person name="Romanowski S.B."/>
            <person name="Hernandez A."/>
            <person name="Krull N."/>
            <person name="Liu D.Y."/>
            <person name="Cavanagh H."/>
            <person name="Bos A."/>
            <person name="Gray C.A."/>
            <person name="Murphy B.T."/>
            <person name="Linington R.G."/>
            <person name="Eustaquio A.S."/>
        </authorList>
    </citation>
    <scope>NUCLEOTIDE SEQUENCE [LARGE SCALE GENOMIC DNA]</scope>
    <source>
        <strain evidence="2 3">RL17-338-BIC-A</strain>
    </source>
</reference>
<dbReference type="RefSeq" id="WP_408341034.1">
    <property type="nucleotide sequence ID" value="NZ_JAQQCF010000072.1"/>
</dbReference>
<dbReference type="EMBL" id="JAQQCF010000072">
    <property type="protein sequence ID" value="MFM0642425.1"/>
    <property type="molecule type" value="Genomic_DNA"/>
</dbReference>
<comment type="caution">
    <text evidence="2">The sequence shown here is derived from an EMBL/GenBank/DDBJ whole genome shotgun (WGS) entry which is preliminary data.</text>
</comment>
<evidence type="ECO:0000313" key="3">
    <source>
        <dbReference type="Proteomes" id="UP001629432"/>
    </source>
</evidence>
<evidence type="ECO:0000313" key="2">
    <source>
        <dbReference type="EMBL" id="MFM0642425.1"/>
    </source>
</evidence>
<organism evidence="2 3">
    <name type="scientific">Paraburkholderia metrosideri</name>
    <dbReference type="NCBI Taxonomy" id="580937"/>
    <lineage>
        <taxon>Bacteria</taxon>
        <taxon>Pseudomonadati</taxon>
        <taxon>Pseudomonadota</taxon>
        <taxon>Betaproteobacteria</taxon>
        <taxon>Burkholderiales</taxon>
        <taxon>Burkholderiaceae</taxon>
        <taxon>Paraburkholderia</taxon>
    </lineage>
</organism>
<feature type="compositionally biased region" description="Polar residues" evidence="1">
    <location>
        <begin position="18"/>
        <end position="27"/>
    </location>
</feature>
<name>A0ABW9E4T6_9BURK</name>
<evidence type="ECO:0000256" key="1">
    <source>
        <dbReference type="SAM" id="MobiDB-lite"/>
    </source>
</evidence>
<feature type="region of interest" description="Disordered" evidence="1">
    <location>
        <begin position="1"/>
        <end position="44"/>
    </location>
</feature>
<proteinExistence type="predicted"/>
<dbReference type="Proteomes" id="UP001629432">
    <property type="component" value="Unassembled WGS sequence"/>
</dbReference>
<sequence length="44" mass="4699">MRDNTSKLVGATPETIKRNASQQSVPNSPKPKPAVVTEYGTQDG</sequence>
<protein>
    <submittedName>
        <fullName evidence="2">Uncharacterized protein</fullName>
    </submittedName>
</protein>
<keyword evidence="3" id="KW-1185">Reference proteome</keyword>